<organism evidence="4 5">
    <name type="scientific">Vespula pensylvanica</name>
    <name type="common">Western yellow jacket</name>
    <name type="synonym">Wasp</name>
    <dbReference type="NCBI Taxonomy" id="30213"/>
    <lineage>
        <taxon>Eukaryota</taxon>
        <taxon>Metazoa</taxon>
        <taxon>Ecdysozoa</taxon>
        <taxon>Arthropoda</taxon>
        <taxon>Hexapoda</taxon>
        <taxon>Insecta</taxon>
        <taxon>Pterygota</taxon>
        <taxon>Neoptera</taxon>
        <taxon>Endopterygota</taxon>
        <taxon>Hymenoptera</taxon>
        <taxon>Apocrita</taxon>
        <taxon>Aculeata</taxon>
        <taxon>Vespoidea</taxon>
        <taxon>Vespidae</taxon>
        <taxon>Vespinae</taxon>
        <taxon>Vespula</taxon>
    </lineage>
</organism>
<feature type="compositionally biased region" description="Polar residues" evidence="3">
    <location>
        <begin position="392"/>
        <end position="408"/>
    </location>
</feature>
<evidence type="ECO:0000313" key="4">
    <source>
        <dbReference type="EMBL" id="KAF7433963.1"/>
    </source>
</evidence>
<dbReference type="Proteomes" id="UP000600918">
    <property type="component" value="Unassembled WGS sequence"/>
</dbReference>
<feature type="compositionally biased region" description="Polar residues" evidence="3">
    <location>
        <begin position="525"/>
        <end position="540"/>
    </location>
</feature>
<accession>A0A834P9K6</accession>
<feature type="compositionally biased region" description="Basic and acidic residues" evidence="3">
    <location>
        <begin position="476"/>
        <end position="495"/>
    </location>
</feature>
<dbReference type="AlphaFoldDB" id="A0A834P9K6"/>
<feature type="compositionally biased region" description="Basic residues" evidence="3">
    <location>
        <begin position="125"/>
        <end position="138"/>
    </location>
</feature>
<dbReference type="Pfam" id="PF15266">
    <property type="entry name" value="DUF4594"/>
    <property type="match status" value="1"/>
</dbReference>
<evidence type="ECO:0000256" key="1">
    <source>
        <dbReference type="ARBA" id="ARBA00022553"/>
    </source>
</evidence>
<keyword evidence="1" id="KW-0597">Phosphoprotein</keyword>
<feature type="region of interest" description="Disordered" evidence="3">
    <location>
        <begin position="296"/>
        <end position="451"/>
    </location>
</feature>
<keyword evidence="2" id="KW-0175">Coiled coil</keyword>
<feature type="compositionally biased region" description="Polar residues" evidence="3">
    <location>
        <begin position="560"/>
        <end position="575"/>
    </location>
</feature>
<dbReference type="PANTHER" id="PTHR15635">
    <property type="entry name" value="COILED-COIL DOMAIN CONTAINING PROTEIN 9"/>
    <property type="match status" value="1"/>
</dbReference>
<feature type="compositionally biased region" description="Basic and acidic residues" evidence="3">
    <location>
        <begin position="409"/>
        <end position="418"/>
    </location>
</feature>
<feature type="region of interest" description="Disordered" evidence="3">
    <location>
        <begin position="463"/>
        <end position="643"/>
    </location>
</feature>
<feature type="compositionally biased region" description="Basic and acidic residues" evidence="3">
    <location>
        <begin position="153"/>
        <end position="162"/>
    </location>
</feature>
<dbReference type="PANTHER" id="PTHR15635:SF12">
    <property type="entry name" value="HABP4_PAI-RBP1 DOMAIN-CONTAINING PROTEIN"/>
    <property type="match status" value="1"/>
</dbReference>
<keyword evidence="5" id="KW-1185">Reference proteome</keyword>
<feature type="compositionally biased region" description="Polar residues" evidence="3">
    <location>
        <begin position="114"/>
        <end position="124"/>
    </location>
</feature>
<comment type="caution">
    <text evidence="4">The sequence shown here is derived from an EMBL/GenBank/DDBJ whole genome shotgun (WGS) entry which is preliminary data.</text>
</comment>
<reference evidence="4" key="1">
    <citation type="journal article" date="2020" name="G3 (Bethesda)">
        <title>High-Quality Assemblies for Three Invasive Social Wasps from the &lt;i&gt;Vespula&lt;/i&gt; Genus.</title>
        <authorList>
            <person name="Harrop T.W.R."/>
            <person name="Guhlin J."/>
            <person name="McLaughlin G.M."/>
            <person name="Permina E."/>
            <person name="Stockwell P."/>
            <person name="Gilligan J."/>
            <person name="Le Lec M.F."/>
            <person name="Gruber M.A.M."/>
            <person name="Quinn O."/>
            <person name="Lovegrove M."/>
            <person name="Duncan E.J."/>
            <person name="Remnant E.J."/>
            <person name="Van Eeckhoven J."/>
            <person name="Graham B."/>
            <person name="Knapp R.A."/>
            <person name="Langford K.W."/>
            <person name="Kronenberg Z."/>
            <person name="Press M.O."/>
            <person name="Eacker S.M."/>
            <person name="Wilson-Rankin E.E."/>
            <person name="Purcell J."/>
            <person name="Lester P.J."/>
            <person name="Dearden P.K."/>
        </authorList>
    </citation>
    <scope>NUCLEOTIDE SEQUENCE</scope>
    <source>
        <strain evidence="4">Volc-1</strain>
    </source>
</reference>
<gene>
    <name evidence="4" type="ORF">H0235_002154</name>
</gene>
<feature type="compositionally biased region" description="Basic and acidic residues" evidence="3">
    <location>
        <begin position="17"/>
        <end position="35"/>
    </location>
</feature>
<feature type="compositionally biased region" description="Polar residues" evidence="3">
    <location>
        <begin position="353"/>
        <end position="362"/>
    </location>
</feature>
<feature type="compositionally biased region" description="Polar residues" evidence="3">
    <location>
        <begin position="321"/>
        <end position="343"/>
    </location>
</feature>
<evidence type="ECO:0000313" key="5">
    <source>
        <dbReference type="Proteomes" id="UP000600918"/>
    </source>
</evidence>
<feature type="compositionally biased region" description="Polar residues" evidence="3">
    <location>
        <begin position="586"/>
        <end position="602"/>
    </location>
</feature>
<protein>
    <submittedName>
        <fullName evidence="4">Uncharacterized protein</fullName>
    </submittedName>
</protein>
<feature type="compositionally biased region" description="Basic and acidic residues" evidence="3">
    <location>
        <begin position="576"/>
        <end position="585"/>
    </location>
</feature>
<feature type="region of interest" description="Disordered" evidence="3">
    <location>
        <begin position="17"/>
        <end position="162"/>
    </location>
</feature>
<dbReference type="EMBL" id="JACSDY010000002">
    <property type="protein sequence ID" value="KAF7433963.1"/>
    <property type="molecule type" value="Genomic_DNA"/>
</dbReference>
<name>A0A834P9K6_VESPE</name>
<feature type="compositionally biased region" description="Basic and acidic residues" evidence="3">
    <location>
        <begin position="73"/>
        <end position="93"/>
    </location>
</feature>
<feature type="compositionally biased region" description="Basic and acidic residues" evidence="3">
    <location>
        <begin position="548"/>
        <end position="558"/>
    </location>
</feature>
<sequence>MQMAFSELEERISKIRQQNEEIKRRHEEVEEDKKNAAKLNALVQMVPSTDWPERKEPPEYSNPPKATHKQKSATKEQSEHVQQHHPNDRRKGEGPPPDPKYNFLADAEREEYSVPNQRDNTGNKNHNRSVRGNFKKRGMGREGQQRGRTYHGAHRDEHKPEYEAWRKERNRIDEDRISRQKTAEGNWRREWDNDKAHLVNEISKGEGKVTLGDFTKKDGRYSDGSGYAGHNRGAYHKSYRGSPRNFHNNHDYHHMNSYDQHNHDMSSMPLSVDERTVVATDKSIKVTLNQSNMTKGPVMSVKVNSPSIAGTGRVGPRQRTRVTYSSHSDMDTNTYESGSFSRQKSFEDKTKGNHYNNVQRTPSLRRPQSQKKKENGAKSPFSQRKEFRKEASSANSSKHYENGSQQNFVRKEYKDSQKFHYPPKSSRTSQKNTKISKDDSVSVTNESSIKDEKKVVVKVENDTSIESPKVNIESPNEIKDDESSTVVEKESKSDTDENNDIILKNSECSPCNEETVNEKTEDSCQDVNIISITKQDSVSTSEDEQHMDEEKNEEKNEDNSIVSSQTAQDINNDVKNANDENKEIDNATTNSHSPDNNTSTPDITPDINQDDTKIIELVVQDNVSNANDEKTKESPEENMNQSNNQNDIVATTCEKISEIIVETRSETLPVTDTSVMAVEENDVTHCNNEVPVESINNINDKNTIESSEDTLPICIDKVSSAPADIIKKDNNETFEEAIEKKELQSKIVESVAEDKPIESEITQANPEN</sequence>
<proteinExistence type="predicted"/>
<evidence type="ECO:0000256" key="2">
    <source>
        <dbReference type="ARBA" id="ARBA00023054"/>
    </source>
</evidence>
<evidence type="ECO:0000256" key="3">
    <source>
        <dbReference type="SAM" id="MobiDB-lite"/>
    </source>
</evidence>
<dbReference type="InterPro" id="IPR029336">
    <property type="entry name" value="DUF4594"/>
</dbReference>